<feature type="domain" description="FAD dependent oxidoreductase" evidence="7">
    <location>
        <begin position="11"/>
        <end position="363"/>
    </location>
</feature>
<dbReference type="GO" id="GO:0019478">
    <property type="term" value="P:D-amino acid catabolic process"/>
    <property type="evidence" value="ECO:0007669"/>
    <property type="project" value="TreeGrafter"/>
</dbReference>
<feature type="binding site" evidence="6">
    <location>
        <position position="323"/>
    </location>
    <ligand>
        <name>D-dopa</name>
        <dbReference type="ChEBI" id="CHEBI:149689"/>
    </ligand>
</feature>
<dbReference type="GeneID" id="30147506"/>
<dbReference type="STRING" id="984486.A0A1E3QL57"/>
<dbReference type="AlphaFoldDB" id="A0A1E3QL57"/>
<dbReference type="GO" id="GO:0003884">
    <property type="term" value="F:D-amino-acid oxidase activity"/>
    <property type="evidence" value="ECO:0007669"/>
    <property type="project" value="InterPro"/>
</dbReference>
<dbReference type="Proteomes" id="UP000094336">
    <property type="component" value="Unassembled WGS sequence"/>
</dbReference>
<dbReference type="InterPro" id="IPR023209">
    <property type="entry name" value="DAO"/>
</dbReference>
<dbReference type="RefSeq" id="XP_018983676.1">
    <property type="nucleotide sequence ID" value="XM_019129653.1"/>
</dbReference>
<gene>
    <name evidence="8" type="ORF">BABINDRAFT_162986</name>
</gene>
<dbReference type="PIRSF" id="PIRSF000189">
    <property type="entry name" value="D-aa_oxidase"/>
    <property type="match status" value="1"/>
</dbReference>
<dbReference type="PROSITE" id="PS00677">
    <property type="entry name" value="DAO"/>
    <property type="match status" value="1"/>
</dbReference>
<sequence length="378" mass="42069">MSSHSQAKPTVVVVGAGVIGLTCALEIANAIGSTTHIAVVASHLPTKDLGNPHYTSPWAGAHFRPFPNIPGNDYLEFEWPLTRATQARFRHLAEHHPESSVKFMQGVEIMENPLPEYTSLGRGYTEELSNFRVLKSDTVSYDYSNKEIAISKEVIERARLVTLYDTWTLNSPKYLQYLYQELVLLGVTFVRQTLLSLSAARELFPYVKHLVNCSGNGLLYNGGFDPLCYPIRGQTLLLRPTEEELKPYVNQTITHQSCDGKWTFIIPRPLNGGLILGGTKQVDDSTPIPKMGDTAQLLQGAHDIFPLLKATEAQIERINVGFRPARKTGFRLETEEEDGVTVIHAYGAGGMGFELSYGVAEEVRRVLVRDFTVTKAKF</sequence>
<evidence type="ECO:0000313" key="9">
    <source>
        <dbReference type="Proteomes" id="UP000094336"/>
    </source>
</evidence>
<evidence type="ECO:0000256" key="1">
    <source>
        <dbReference type="ARBA" id="ARBA00001974"/>
    </source>
</evidence>
<name>A0A1E3QL57_9ASCO</name>
<organism evidence="8 9">
    <name type="scientific">Babjeviella inositovora NRRL Y-12698</name>
    <dbReference type="NCBI Taxonomy" id="984486"/>
    <lineage>
        <taxon>Eukaryota</taxon>
        <taxon>Fungi</taxon>
        <taxon>Dikarya</taxon>
        <taxon>Ascomycota</taxon>
        <taxon>Saccharomycotina</taxon>
        <taxon>Pichiomycetes</taxon>
        <taxon>Serinales incertae sedis</taxon>
        <taxon>Babjeviella</taxon>
    </lineage>
</organism>
<comment type="cofactor">
    <cofactor evidence="1 6">
        <name>FAD</name>
        <dbReference type="ChEBI" id="CHEBI:57692"/>
    </cofactor>
</comment>
<dbReference type="PANTHER" id="PTHR11530:SF26">
    <property type="entry name" value="FAD DEPENDENT OXIDOREDUCTASE SUPERFAMILY (AFU_ORTHOLOGUE AFUA_5G13940)"/>
    <property type="match status" value="1"/>
</dbReference>
<feature type="binding site" evidence="6">
    <location>
        <position position="350"/>
    </location>
    <ligand>
        <name>D-dopa</name>
        <dbReference type="ChEBI" id="CHEBI:149689"/>
    </ligand>
</feature>
<evidence type="ECO:0000313" key="8">
    <source>
        <dbReference type="EMBL" id="ODQ78348.1"/>
    </source>
</evidence>
<evidence type="ECO:0000256" key="2">
    <source>
        <dbReference type="ARBA" id="ARBA00006730"/>
    </source>
</evidence>
<feature type="binding site" evidence="6">
    <location>
        <begin position="55"/>
        <end position="56"/>
    </location>
    <ligand>
        <name>FAD</name>
        <dbReference type="ChEBI" id="CHEBI:57692"/>
    </ligand>
</feature>
<keyword evidence="4 6" id="KW-0274">FAD</keyword>
<keyword evidence="3" id="KW-0285">Flavoprotein</keyword>
<dbReference type="SUPFAM" id="SSF51971">
    <property type="entry name" value="Nucleotide-binding domain"/>
    <property type="match status" value="1"/>
</dbReference>
<evidence type="ECO:0000256" key="5">
    <source>
        <dbReference type="ARBA" id="ARBA00023002"/>
    </source>
</evidence>
<keyword evidence="9" id="KW-1185">Reference proteome</keyword>
<protein>
    <recommendedName>
        <fullName evidence="7">FAD dependent oxidoreductase domain-containing protein</fullName>
    </recommendedName>
</protein>
<evidence type="ECO:0000256" key="6">
    <source>
        <dbReference type="PIRSR" id="PIRSR000189-1"/>
    </source>
</evidence>
<keyword evidence="5" id="KW-0560">Oxidoreductase</keyword>
<dbReference type="SUPFAM" id="SSF54373">
    <property type="entry name" value="FAD-linked reductases, C-terminal domain"/>
    <property type="match status" value="1"/>
</dbReference>
<dbReference type="InterPro" id="IPR006181">
    <property type="entry name" value="D-amino_acid_oxidase_CS"/>
</dbReference>
<reference evidence="9" key="1">
    <citation type="submission" date="2016-05" db="EMBL/GenBank/DDBJ databases">
        <title>Comparative genomics of biotechnologically important yeasts.</title>
        <authorList>
            <consortium name="DOE Joint Genome Institute"/>
            <person name="Riley R."/>
            <person name="Haridas S."/>
            <person name="Wolfe K.H."/>
            <person name="Lopes M.R."/>
            <person name="Hittinger C.T."/>
            <person name="Goker M."/>
            <person name="Salamov A."/>
            <person name="Wisecaver J."/>
            <person name="Long T.M."/>
            <person name="Aerts A.L."/>
            <person name="Barry K."/>
            <person name="Choi C."/>
            <person name="Clum A."/>
            <person name="Coughlan A.Y."/>
            <person name="Deshpande S."/>
            <person name="Douglass A.P."/>
            <person name="Hanson S.J."/>
            <person name="Klenk H.-P."/>
            <person name="Labutti K."/>
            <person name="Lapidus A."/>
            <person name="Lindquist E."/>
            <person name="Lipzen A."/>
            <person name="Meier-Kolthoff J.P."/>
            <person name="Ohm R.A."/>
            <person name="Otillar R.P."/>
            <person name="Pangilinan J."/>
            <person name="Peng Y."/>
            <person name="Rokas A."/>
            <person name="Rosa C.A."/>
            <person name="Scheuner C."/>
            <person name="Sibirny A.A."/>
            <person name="Slot J.C."/>
            <person name="Stielow J.B."/>
            <person name="Sun H."/>
            <person name="Kurtzman C.P."/>
            <person name="Blackwell M."/>
            <person name="Grigoriev I.V."/>
            <person name="Jeffries T.W."/>
        </authorList>
    </citation>
    <scope>NUCLEOTIDE SEQUENCE [LARGE SCALE GENOMIC DNA]</scope>
    <source>
        <strain evidence="9">NRRL Y-12698</strain>
    </source>
</reference>
<dbReference type="EMBL" id="KV454436">
    <property type="protein sequence ID" value="ODQ78348.1"/>
    <property type="molecule type" value="Genomic_DNA"/>
</dbReference>
<evidence type="ECO:0000256" key="3">
    <source>
        <dbReference type="ARBA" id="ARBA00022630"/>
    </source>
</evidence>
<dbReference type="InterPro" id="IPR006076">
    <property type="entry name" value="FAD-dep_OxRdtase"/>
</dbReference>
<proteinExistence type="inferred from homology"/>
<dbReference type="GO" id="GO:0071949">
    <property type="term" value="F:FAD binding"/>
    <property type="evidence" value="ECO:0007669"/>
    <property type="project" value="InterPro"/>
</dbReference>
<dbReference type="GO" id="GO:0005737">
    <property type="term" value="C:cytoplasm"/>
    <property type="evidence" value="ECO:0007669"/>
    <property type="project" value="TreeGrafter"/>
</dbReference>
<evidence type="ECO:0000256" key="4">
    <source>
        <dbReference type="ARBA" id="ARBA00022827"/>
    </source>
</evidence>
<dbReference type="Pfam" id="PF01266">
    <property type="entry name" value="DAO"/>
    <property type="match status" value="1"/>
</dbReference>
<dbReference type="OrthoDB" id="2015447at2759"/>
<dbReference type="Gene3D" id="3.30.9.10">
    <property type="entry name" value="D-Amino Acid Oxidase, subunit A, domain 2"/>
    <property type="match status" value="1"/>
</dbReference>
<dbReference type="Gene3D" id="3.40.50.720">
    <property type="entry name" value="NAD(P)-binding Rossmann-like Domain"/>
    <property type="match status" value="1"/>
</dbReference>
<evidence type="ECO:0000259" key="7">
    <source>
        <dbReference type="Pfam" id="PF01266"/>
    </source>
</evidence>
<accession>A0A1E3QL57</accession>
<dbReference type="PANTHER" id="PTHR11530">
    <property type="entry name" value="D-AMINO ACID OXIDASE"/>
    <property type="match status" value="1"/>
</dbReference>
<comment type="similarity">
    <text evidence="2">Belongs to the DAMOX/DASOX family.</text>
</comment>